<sequence length="69" mass="7974">MKEIWIVAANSAEYGRVYLPDYAGVIRQEVATKVMDGAHRERFRGTLDERLKMLGWEIVKVGLIEIQPR</sequence>
<organism evidence="1 2">
    <name type="scientific">Methylomonas rosea</name>
    <dbReference type="NCBI Taxonomy" id="2952227"/>
    <lineage>
        <taxon>Bacteria</taxon>
        <taxon>Pseudomonadati</taxon>
        <taxon>Pseudomonadota</taxon>
        <taxon>Gammaproteobacteria</taxon>
        <taxon>Methylococcales</taxon>
        <taxon>Methylococcaceae</taxon>
        <taxon>Methylomonas</taxon>
    </lineage>
</organism>
<name>A0ABT1TND1_9GAMM</name>
<evidence type="ECO:0000313" key="2">
    <source>
        <dbReference type="Proteomes" id="UP001524570"/>
    </source>
</evidence>
<dbReference type="RefSeq" id="WP_256605385.1">
    <property type="nucleotide sequence ID" value="NZ_JANIBL010000003.1"/>
</dbReference>
<gene>
    <name evidence="1" type="ORF">NP589_01645</name>
</gene>
<evidence type="ECO:0000313" key="1">
    <source>
        <dbReference type="EMBL" id="MCQ8116108.1"/>
    </source>
</evidence>
<proteinExistence type="predicted"/>
<accession>A0ABT1TND1</accession>
<dbReference type="Proteomes" id="UP001524570">
    <property type="component" value="Unassembled WGS sequence"/>
</dbReference>
<dbReference type="EMBL" id="JANIBL010000003">
    <property type="protein sequence ID" value="MCQ8116108.1"/>
    <property type="molecule type" value="Genomic_DNA"/>
</dbReference>
<reference evidence="1 2" key="1">
    <citation type="submission" date="2022-07" db="EMBL/GenBank/DDBJ databases">
        <title>Methylomonas rivi sp. nov., Methylomonas rosea sp. nov., Methylomonas aureus sp. nov. and Methylomonas subterranea sp. nov., four novel methanotrophs isolated from a freshwater creek and the deep terrestrial subsurface.</title>
        <authorList>
            <person name="Abin C."/>
            <person name="Sankaranarayanan K."/>
            <person name="Garner C."/>
            <person name="Sindelar R."/>
            <person name="Kotary K."/>
            <person name="Garner R."/>
            <person name="Barclay S."/>
            <person name="Lawson P."/>
            <person name="Krumholz L."/>
        </authorList>
    </citation>
    <scope>NUCLEOTIDE SEQUENCE [LARGE SCALE GENOMIC DNA]</scope>
    <source>
        <strain evidence="1 2">WSC-7</strain>
    </source>
</reference>
<protein>
    <submittedName>
        <fullName evidence="1">Uncharacterized protein</fullName>
    </submittedName>
</protein>
<keyword evidence="2" id="KW-1185">Reference proteome</keyword>
<comment type="caution">
    <text evidence="1">The sequence shown here is derived from an EMBL/GenBank/DDBJ whole genome shotgun (WGS) entry which is preliminary data.</text>
</comment>